<evidence type="ECO:0000259" key="2">
    <source>
        <dbReference type="Pfam" id="PF00497"/>
    </source>
</evidence>
<evidence type="ECO:0000256" key="1">
    <source>
        <dbReference type="ARBA" id="ARBA00022729"/>
    </source>
</evidence>
<evidence type="ECO:0000313" key="4">
    <source>
        <dbReference type="Proteomes" id="UP001246372"/>
    </source>
</evidence>
<keyword evidence="1" id="KW-0732">Signal</keyword>
<dbReference type="Gene3D" id="3.40.190.10">
    <property type="entry name" value="Periplasmic binding protein-like II"/>
    <property type="match status" value="2"/>
</dbReference>
<protein>
    <submittedName>
        <fullName evidence="3">Transporter substrate-binding domain-containing protein</fullName>
    </submittedName>
</protein>
<evidence type="ECO:0000313" key="3">
    <source>
        <dbReference type="EMBL" id="MDT8998889.1"/>
    </source>
</evidence>
<dbReference type="SUPFAM" id="SSF53850">
    <property type="entry name" value="Periplasmic binding protein-like II"/>
    <property type="match status" value="1"/>
</dbReference>
<keyword evidence="4" id="KW-1185">Reference proteome</keyword>
<dbReference type="PANTHER" id="PTHR35936">
    <property type="entry name" value="MEMBRANE-BOUND LYTIC MUREIN TRANSGLYCOSYLASE F"/>
    <property type="match status" value="1"/>
</dbReference>
<dbReference type="InterPro" id="IPR001638">
    <property type="entry name" value="Solute-binding_3/MltF_N"/>
</dbReference>
<feature type="domain" description="Solute-binding protein family 3/N-terminal" evidence="2">
    <location>
        <begin position="4"/>
        <end position="231"/>
    </location>
</feature>
<accession>A0ABU3P8J4</accession>
<comment type="caution">
    <text evidence="3">The sequence shown here is derived from an EMBL/GenBank/DDBJ whole genome shotgun (WGS) entry which is preliminary data.</text>
</comment>
<gene>
    <name evidence="3" type="ORF">RQP53_06370</name>
</gene>
<name>A0ABU3P8J4_9BURK</name>
<dbReference type="Proteomes" id="UP001246372">
    <property type="component" value="Unassembled WGS sequence"/>
</dbReference>
<dbReference type="EMBL" id="JAVXZY010000002">
    <property type="protein sequence ID" value="MDT8998889.1"/>
    <property type="molecule type" value="Genomic_DNA"/>
</dbReference>
<dbReference type="PANTHER" id="PTHR35936:SF25">
    <property type="entry name" value="ABC TRANSPORTER SUBSTRATE-BINDING PROTEIN"/>
    <property type="match status" value="1"/>
</dbReference>
<dbReference type="Pfam" id="PF00497">
    <property type="entry name" value="SBP_bac_3"/>
    <property type="match status" value="1"/>
</dbReference>
<dbReference type="RefSeq" id="WP_315649884.1">
    <property type="nucleotide sequence ID" value="NZ_JAVXZY010000002.1"/>
</dbReference>
<reference evidence="3" key="1">
    <citation type="submission" date="2023-09" db="EMBL/GenBank/DDBJ databases">
        <title>Paucibacter sp. APW11 Genome sequencing and assembly.</title>
        <authorList>
            <person name="Kim I."/>
        </authorList>
    </citation>
    <scope>NUCLEOTIDE SEQUENCE</scope>
    <source>
        <strain evidence="3">APW11</strain>
    </source>
</reference>
<proteinExistence type="predicted"/>
<sequence length="235" mass="25946">MVTTEFPPYMSEQMPEQGVVVAITRAALASQGWRLELAFRPWARVLSELEQGQHDAVLGVWFQTERERYVDYSRPTGIATPIGFYAVRAGVDAGIGASTAGGRAPLDLAGKRIATVTGYANPPSFEQACAEQRCRQERGSSDLVNLRKLLAGRVDLVLIDKGVAAHLIASNRPSLRGAEQLFWLDPPIERMPLHLGVSKALAKHQQLRALLDQGLLAIERSGELERIRQRWKALL</sequence>
<organism evidence="3 4">
    <name type="scientific">Roseateles aquae</name>
    <dbReference type="NCBI Taxonomy" id="3077235"/>
    <lineage>
        <taxon>Bacteria</taxon>
        <taxon>Pseudomonadati</taxon>
        <taxon>Pseudomonadota</taxon>
        <taxon>Betaproteobacteria</taxon>
        <taxon>Burkholderiales</taxon>
        <taxon>Sphaerotilaceae</taxon>
        <taxon>Roseateles</taxon>
    </lineage>
</organism>